<dbReference type="Proteomes" id="UP000279962">
    <property type="component" value="Chromosome"/>
</dbReference>
<feature type="transmembrane region" description="Helical" evidence="1">
    <location>
        <begin position="159"/>
        <end position="185"/>
    </location>
</feature>
<dbReference type="RefSeq" id="WP_087553739.1">
    <property type="nucleotide sequence ID" value="NZ_CP033133.1"/>
</dbReference>
<organism evidence="2 3">
    <name type="scientific">Acinetobacter wuhouensis</name>
    <dbReference type="NCBI Taxonomy" id="1879050"/>
    <lineage>
        <taxon>Bacteria</taxon>
        <taxon>Pseudomonadati</taxon>
        <taxon>Pseudomonadota</taxon>
        <taxon>Gammaproteobacteria</taxon>
        <taxon>Moraxellales</taxon>
        <taxon>Moraxellaceae</taxon>
        <taxon>Acinetobacter</taxon>
    </lineage>
</organism>
<dbReference type="InterPro" id="IPR005625">
    <property type="entry name" value="PepSY-ass_TM"/>
</dbReference>
<dbReference type="PANTHER" id="PTHR34219:SF9">
    <property type="entry name" value="IRON-REGULATED INNER MEMBRANE PROTEIN"/>
    <property type="match status" value="1"/>
</dbReference>
<evidence type="ECO:0000313" key="3">
    <source>
        <dbReference type="Proteomes" id="UP000279962"/>
    </source>
</evidence>
<dbReference type="AlphaFoldDB" id="A0A3G2T5D9"/>
<reference evidence="2 3" key="1">
    <citation type="submission" date="2018-10" db="EMBL/GenBank/DDBJ databases">
        <title>The complete genome of Acinetobacter wuhouensis strain WCHAW010062.</title>
        <authorList>
            <person name="Hu Y."/>
            <person name="Long H."/>
            <person name="Feng Y."/>
            <person name="Zong Z."/>
        </authorList>
    </citation>
    <scope>NUCLEOTIDE SEQUENCE [LARGE SCALE GENOMIC DNA]</scope>
    <source>
        <strain evidence="2 3">WCHAW010062</strain>
    </source>
</reference>
<feature type="transmembrane region" description="Helical" evidence="1">
    <location>
        <begin position="503"/>
        <end position="521"/>
    </location>
</feature>
<feature type="transmembrane region" description="Helical" evidence="1">
    <location>
        <begin position="470"/>
        <end position="491"/>
    </location>
</feature>
<name>A0A3G2T5D9_9GAMM</name>
<gene>
    <name evidence="2" type="ORF">CDG68_18330</name>
</gene>
<feature type="transmembrane region" description="Helical" evidence="1">
    <location>
        <begin position="14"/>
        <end position="38"/>
    </location>
</feature>
<dbReference type="EMBL" id="CP033133">
    <property type="protein sequence ID" value="AYO55489.1"/>
    <property type="molecule type" value="Genomic_DNA"/>
</dbReference>
<feature type="transmembrane region" description="Helical" evidence="1">
    <location>
        <begin position="401"/>
        <end position="425"/>
    </location>
</feature>
<proteinExistence type="predicted"/>
<accession>A0A3G2T5D9</accession>
<feature type="transmembrane region" description="Helical" evidence="1">
    <location>
        <begin position="359"/>
        <end position="380"/>
    </location>
</feature>
<keyword evidence="1" id="KW-0812">Transmembrane</keyword>
<feature type="transmembrane region" description="Helical" evidence="1">
    <location>
        <begin position="445"/>
        <end position="463"/>
    </location>
</feature>
<protein>
    <submittedName>
        <fullName evidence="2">PepSY domain-containing protein</fullName>
    </submittedName>
</protein>
<dbReference type="Pfam" id="PF03929">
    <property type="entry name" value="PepSY_TM"/>
    <property type="match status" value="1"/>
</dbReference>
<feature type="transmembrane region" description="Helical" evidence="1">
    <location>
        <begin position="206"/>
        <end position="228"/>
    </location>
</feature>
<keyword evidence="1" id="KW-0472">Membrane</keyword>
<evidence type="ECO:0000256" key="1">
    <source>
        <dbReference type="SAM" id="Phobius"/>
    </source>
</evidence>
<dbReference type="PANTHER" id="PTHR34219">
    <property type="entry name" value="IRON-REGULATED INNER MEMBRANE PROTEIN-RELATED"/>
    <property type="match status" value="1"/>
</dbReference>
<sequence>MKVRTDMIRLAKELHTWVGITSGILLFICFFAGGLSMFQHDLSRWASPPSQNLAMIQPNQYNELVSKVQADYPETLKSFQLNLNSKEFHQAPIQWKAPEKKGQDDHDFDTHQNAMLATLNADGTLKVEQENLSKLGWLIEQLHETAGIPGMLGHHALGVYVMGIVAVLYFLAIMTGLIVLLPTLVKDYFAIRKGKNKKRFWLDAHNVVGITSLPFHILISVSVIVFAFHDVFYDAMGTLVSKNKPLFERPAAVKIVDPAPKLDVEKVLQRIGEQAQGYQISSISFNNLDKPAKASARASVYSPDQMLRGESFDVMMFNPYQTQAYNTNNLNTHSSAMDKVIRSMFSLHFGNYGGNITRWLYVILGIGGAFLFYSGNILWIESRLKRQKNPNLAPAQQRKDVRFIAALTVGSCIGCVGAIVGGMLLGKWSFVIQPNLNSMNQVLMYSYYTIFVFAVIYAFVRGAATALPHLLLMTAILLFLLPLTSIMALLIPNIGLWASHGSLWWIDLIAILFALAFLRFYQQAKTRQQHAGLGSIWSNVKIEP</sequence>
<keyword evidence="1" id="KW-1133">Transmembrane helix</keyword>
<evidence type="ECO:0000313" key="2">
    <source>
        <dbReference type="EMBL" id="AYO55489.1"/>
    </source>
</evidence>